<dbReference type="RefSeq" id="WP_184654421.1">
    <property type="nucleotide sequence ID" value="NZ_JACHBU010000003.1"/>
</dbReference>
<keyword evidence="3" id="KW-1185">Reference proteome</keyword>
<dbReference type="EMBL" id="JACHBU010000003">
    <property type="protein sequence ID" value="MBB6508420.1"/>
    <property type="molecule type" value="Genomic_DNA"/>
</dbReference>
<organism evidence="2 3">
    <name type="scientific">Rhizobium soli</name>
    <dbReference type="NCBI Taxonomy" id="424798"/>
    <lineage>
        <taxon>Bacteria</taxon>
        <taxon>Pseudomonadati</taxon>
        <taxon>Pseudomonadota</taxon>
        <taxon>Alphaproteobacteria</taxon>
        <taxon>Hyphomicrobiales</taxon>
        <taxon>Rhizobiaceae</taxon>
        <taxon>Rhizobium/Agrobacterium group</taxon>
        <taxon>Rhizobium</taxon>
    </lineage>
</organism>
<evidence type="ECO:0000313" key="2">
    <source>
        <dbReference type="EMBL" id="MBB6508420.1"/>
    </source>
</evidence>
<reference evidence="2 3" key="1">
    <citation type="submission" date="2020-08" db="EMBL/GenBank/DDBJ databases">
        <title>The Agave Microbiome: Exploring the role of microbial communities in plant adaptations to desert environments.</title>
        <authorList>
            <person name="Partida-Martinez L.P."/>
        </authorList>
    </citation>
    <scope>NUCLEOTIDE SEQUENCE [LARGE SCALE GENOMIC DNA]</scope>
    <source>
        <strain evidence="2 3">AS3.12</strain>
    </source>
</reference>
<keyword evidence="1" id="KW-0732">Signal</keyword>
<comment type="caution">
    <text evidence="2">The sequence shown here is derived from an EMBL/GenBank/DDBJ whole genome shotgun (WGS) entry which is preliminary data.</text>
</comment>
<dbReference type="InterPro" id="IPR016537">
    <property type="entry name" value="UCP008159_ABC"/>
</dbReference>
<sequence length="218" mass="24076">MRNRLATILTAAAMAAPFAVPAPALAHPHIFAEARLEIVAGADGTVQELRNVWRFDEVFSSSVILDFDKNGDLKLDPHELAELGETIRTSLADYHYFSTVTLDGAQIGIQKPDVFHTTMQDKQLMLIFAVKPEKPVPLKGKLTFGIYDPTMYTAIDFPTDKDLVLKGAGFEKCQHKVVRPDPDDVISQNSASLTDAFFNDPTGTDMTKLFATRMEVTC</sequence>
<evidence type="ECO:0000256" key="1">
    <source>
        <dbReference type="SAM" id="SignalP"/>
    </source>
</evidence>
<gene>
    <name evidence="2" type="ORF">F4695_001769</name>
</gene>
<feature type="signal peptide" evidence="1">
    <location>
        <begin position="1"/>
        <end position="26"/>
    </location>
</feature>
<dbReference type="InterPro" id="IPR010412">
    <property type="entry name" value="DUF1007"/>
</dbReference>
<accession>A0A7X0JIU7</accession>
<dbReference type="PIRSF" id="PIRSF008159">
    <property type="entry name" value="UCP008159_ABC"/>
    <property type="match status" value="1"/>
</dbReference>
<protein>
    <submittedName>
        <fullName evidence="2">ABC-type uncharacterized transport system substrate-binding protein</fullName>
    </submittedName>
</protein>
<dbReference type="Proteomes" id="UP000585437">
    <property type="component" value="Unassembled WGS sequence"/>
</dbReference>
<feature type="chain" id="PRO_5030845851" evidence="1">
    <location>
        <begin position="27"/>
        <end position="218"/>
    </location>
</feature>
<dbReference type="AlphaFoldDB" id="A0A7X0JIU7"/>
<evidence type="ECO:0000313" key="3">
    <source>
        <dbReference type="Proteomes" id="UP000585437"/>
    </source>
</evidence>
<proteinExistence type="predicted"/>
<name>A0A7X0JIU7_9HYPH</name>
<dbReference type="Pfam" id="PF06226">
    <property type="entry name" value="DUF1007"/>
    <property type="match status" value="1"/>
</dbReference>